<dbReference type="Pfam" id="PF01059">
    <property type="entry name" value="Oxidored_q5_N"/>
    <property type="match status" value="1"/>
</dbReference>
<evidence type="ECO:0000256" key="12">
    <source>
        <dbReference type="ARBA" id="ARBA00023075"/>
    </source>
</evidence>
<dbReference type="GO" id="GO:0015990">
    <property type="term" value="P:electron transport coupled proton transport"/>
    <property type="evidence" value="ECO:0007669"/>
    <property type="project" value="TreeGrafter"/>
</dbReference>
<evidence type="ECO:0000256" key="11">
    <source>
        <dbReference type="ARBA" id="ARBA00023027"/>
    </source>
</evidence>
<evidence type="ECO:0000256" key="16">
    <source>
        <dbReference type="RuleBase" id="RU003297"/>
    </source>
</evidence>
<evidence type="ECO:0000256" key="3">
    <source>
        <dbReference type="ARBA" id="ARBA00012944"/>
    </source>
</evidence>
<dbReference type="GO" id="GO:0031966">
    <property type="term" value="C:mitochondrial membrane"/>
    <property type="evidence" value="ECO:0007669"/>
    <property type="project" value="UniProtKB-SubCell"/>
</dbReference>
<keyword evidence="11 16" id="KW-0520">NAD</keyword>
<sequence>MMTLPLLMTATLAITWTLPQTRLWSTTTTLSFLTALIMTPLFYLKDPTTAHNELIIMDQLSTPLILLTLWLLPLTILASQDTIFYEPLKRQQTYISTLIVLQLTTALTFMASNLILLFVMFETTLIPILFIITRWGSRHQRLLAGSYFVFYTLFFSAPLLISLIYLNTTTQSLNLMMLTMLPNHLTKTSSLTIWWLTCHCAFLAKLPMYGLHLWLPKAHVEAPAAGSMLLAGTLLKLGGYGLIRISTIFPESPKMALPAILIWTLIGMVMASMICLRQTDIKAMIAYSSVSHMGLVITACLIQTPWSHTGAIVLMISHGLTSSALFYLATTAYQRMNSYTLLMINGMQIFFPLATAWWLMINLMNMALPPSLNFTAEMTIMTTLFHWSNMSIILTGLTMIITTAYTLYLFWKTQRGPNSPHWMKIPFSLTREHLLLTFHLTPAILLILNPNNIFY</sequence>
<dbReference type="PANTHER" id="PTHR43507">
    <property type="entry name" value="NADH-UBIQUINONE OXIDOREDUCTASE CHAIN 4"/>
    <property type="match status" value="1"/>
</dbReference>
<dbReference type="NCBIfam" id="TIGR01972">
    <property type="entry name" value="NDH_I_M"/>
    <property type="match status" value="1"/>
</dbReference>
<feature type="transmembrane region" description="Helical" evidence="16">
    <location>
        <begin position="283"/>
        <end position="304"/>
    </location>
</feature>
<dbReference type="InterPro" id="IPR010227">
    <property type="entry name" value="NADH_Q_OxRdtase_chainM/4"/>
</dbReference>
<gene>
    <name evidence="19" type="primary">ND4</name>
</gene>
<feature type="transmembrane region" description="Helical" evidence="16">
    <location>
        <begin position="341"/>
        <end position="364"/>
    </location>
</feature>
<dbReference type="AlphaFoldDB" id="K9JZU4"/>
<organism evidence="19">
    <name type="scientific">Sooglossus thomasseti</name>
    <name type="common">Thomasset's Seychelles frog</name>
    <name type="synonym">Nesomantis thomasseti</name>
    <dbReference type="NCBI Taxonomy" id="8425"/>
    <lineage>
        <taxon>Eukaryota</taxon>
        <taxon>Metazoa</taxon>
        <taxon>Chordata</taxon>
        <taxon>Craniata</taxon>
        <taxon>Vertebrata</taxon>
        <taxon>Euteleostomi</taxon>
        <taxon>Amphibia</taxon>
        <taxon>Batrachia</taxon>
        <taxon>Anura</taxon>
        <taxon>Neobatrachia</taxon>
        <taxon>Sooglossoidea</taxon>
        <taxon>Sooglossidae</taxon>
        <taxon>Sooglossus</taxon>
    </lineage>
</organism>
<evidence type="ECO:0000256" key="5">
    <source>
        <dbReference type="ARBA" id="ARBA00022448"/>
    </source>
</evidence>
<comment type="function">
    <text evidence="16">Core subunit of the mitochondrial membrane respiratory chain NADH dehydrogenase (Complex I) which catalyzes electron transfer from NADH through the respiratory chain, using ubiquinone as an electron acceptor. Essential for the catalytic activity and assembly of complex I.</text>
</comment>
<evidence type="ECO:0000256" key="6">
    <source>
        <dbReference type="ARBA" id="ARBA00022660"/>
    </source>
</evidence>
<evidence type="ECO:0000256" key="2">
    <source>
        <dbReference type="ARBA" id="ARBA00009025"/>
    </source>
</evidence>
<reference evidence="19" key="1">
    <citation type="journal article" date="2012" name="BMC Genomics">
        <title>The origin of modern frogs (Neobatrachia) was accompanied by acceleration in mitochondrial and nuclear substitution rates.</title>
        <authorList>
            <person name="Irisarri I."/>
            <person name="San Mauro D."/>
            <person name="Abascal F."/>
            <person name="Ohler A."/>
            <person name="Vences M."/>
            <person name="Zardoya R."/>
        </authorList>
    </citation>
    <scope>NUCLEOTIDE SEQUENCE</scope>
</reference>
<dbReference type="RefSeq" id="YP_007316827.1">
    <property type="nucleotide sequence ID" value="NC_020001.1"/>
</dbReference>
<geneLocation type="mitochondrion" evidence="19"/>
<evidence type="ECO:0000259" key="17">
    <source>
        <dbReference type="Pfam" id="PF00361"/>
    </source>
</evidence>
<dbReference type="CTD" id="4538"/>
<feature type="transmembrane region" description="Helical" evidence="16">
    <location>
        <begin position="384"/>
        <end position="411"/>
    </location>
</feature>
<dbReference type="InterPro" id="IPR000260">
    <property type="entry name" value="NADH4_N"/>
</dbReference>
<comment type="similarity">
    <text evidence="2 16">Belongs to the complex I subunit 4 family.</text>
</comment>
<feature type="transmembrane region" description="Helical" evidence="16">
    <location>
        <begin position="105"/>
        <end position="132"/>
    </location>
</feature>
<feature type="transmembrane region" description="Helical" evidence="16">
    <location>
        <begin position="222"/>
        <end position="243"/>
    </location>
</feature>
<evidence type="ECO:0000256" key="15">
    <source>
        <dbReference type="ARBA" id="ARBA00049551"/>
    </source>
</evidence>
<evidence type="ECO:0000313" key="20">
    <source>
        <dbReference type="EMBL" id="AGN71559.1"/>
    </source>
</evidence>
<name>K9JZU4_SOOTH</name>
<dbReference type="PRINTS" id="PR01437">
    <property type="entry name" value="NUOXDRDTASE4"/>
</dbReference>
<evidence type="ECO:0000256" key="4">
    <source>
        <dbReference type="ARBA" id="ARBA00021006"/>
    </source>
</evidence>
<keyword evidence="7 16" id="KW-0812">Transmembrane</keyword>
<dbReference type="Pfam" id="PF00361">
    <property type="entry name" value="Proton_antipo_M"/>
    <property type="match status" value="1"/>
</dbReference>
<dbReference type="InterPro" id="IPR003918">
    <property type="entry name" value="NADH_UbQ_OxRdtase"/>
</dbReference>
<feature type="transmembrane region" description="Helical" evidence="16">
    <location>
        <begin position="27"/>
        <end position="44"/>
    </location>
</feature>
<dbReference type="EMBL" id="JF703233">
    <property type="protein sequence ID" value="AEC33197.1"/>
    <property type="molecule type" value="Genomic_DNA"/>
</dbReference>
<dbReference type="EC" id="7.1.1.2" evidence="3 16"/>
<feature type="transmembrane region" description="Helical" evidence="16">
    <location>
        <begin position="255"/>
        <end position="276"/>
    </location>
</feature>
<dbReference type="GO" id="GO:0008137">
    <property type="term" value="F:NADH dehydrogenase (ubiquinone) activity"/>
    <property type="evidence" value="ECO:0007669"/>
    <property type="project" value="UniProtKB-UniRule"/>
</dbReference>
<evidence type="ECO:0000313" key="19">
    <source>
        <dbReference type="EMBL" id="AEC33197.1"/>
    </source>
</evidence>
<evidence type="ECO:0000256" key="14">
    <source>
        <dbReference type="ARBA" id="ARBA00023136"/>
    </source>
</evidence>
<feature type="domain" description="NADH:quinone oxidoreductase/Mrp antiporter transmembrane" evidence="17">
    <location>
        <begin position="111"/>
        <end position="399"/>
    </location>
</feature>
<evidence type="ECO:0000259" key="18">
    <source>
        <dbReference type="Pfam" id="PF01059"/>
    </source>
</evidence>
<protein>
    <recommendedName>
        <fullName evidence="4 16">NADH-ubiquinone oxidoreductase chain 4</fullName>
        <ecNumber evidence="3 16">7.1.1.2</ecNumber>
    </recommendedName>
</protein>
<feature type="transmembrane region" description="Helical" evidence="16">
    <location>
        <begin position="193"/>
        <end position="215"/>
    </location>
</feature>
<keyword evidence="14 16" id="KW-0472">Membrane</keyword>
<evidence type="ECO:0000256" key="7">
    <source>
        <dbReference type="ARBA" id="ARBA00022692"/>
    </source>
</evidence>
<evidence type="ECO:0000256" key="10">
    <source>
        <dbReference type="ARBA" id="ARBA00022989"/>
    </source>
</evidence>
<evidence type="ECO:0000256" key="9">
    <source>
        <dbReference type="ARBA" id="ARBA00022982"/>
    </source>
</evidence>
<evidence type="ECO:0000256" key="8">
    <source>
        <dbReference type="ARBA" id="ARBA00022967"/>
    </source>
</evidence>
<feature type="transmembrane region" description="Helical" evidence="16">
    <location>
        <begin position="432"/>
        <end position="449"/>
    </location>
</feature>
<dbReference type="PANTHER" id="PTHR43507:SF20">
    <property type="entry name" value="NADH-UBIQUINONE OXIDOREDUCTASE CHAIN 4"/>
    <property type="match status" value="1"/>
</dbReference>
<dbReference type="InterPro" id="IPR001750">
    <property type="entry name" value="ND/Mrp_TM"/>
</dbReference>
<keyword evidence="5 16" id="KW-0813">Transport</keyword>
<keyword evidence="10 16" id="KW-1133">Transmembrane helix</keyword>
<evidence type="ECO:0000256" key="1">
    <source>
        <dbReference type="ARBA" id="ARBA00004225"/>
    </source>
</evidence>
<feature type="transmembrane region" description="Helical" evidence="16">
    <location>
        <begin position="310"/>
        <end position="329"/>
    </location>
</feature>
<dbReference type="GO" id="GO:0042773">
    <property type="term" value="P:ATP synthesis coupled electron transport"/>
    <property type="evidence" value="ECO:0007669"/>
    <property type="project" value="InterPro"/>
</dbReference>
<keyword evidence="9 16" id="KW-0249">Electron transport</keyword>
<keyword evidence="6 16" id="KW-0679">Respiratory chain</keyword>
<feature type="domain" description="NADH:ubiquinone oxidoreductase chain 4 N-terminal" evidence="18">
    <location>
        <begin position="1"/>
        <end position="108"/>
    </location>
</feature>
<feature type="transmembrane region" description="Helical" evidence="16">
    <location>
        <begin position="64"/>
        <end position="85"/>
    </location>
</feature>
<keyword evidence="8" id="KW-1278">Translocase</keyword>
<comment type="catalytic activity">
    <reaction evidence="15 16">
        <text>a ubiquinone + NADH + 5 H(+)(in) = a ubiquinol + NAD(+) + 4 H(+)(out)</text>
        <dbReference type="Rhea" id="RHEA:29091"/>
        <dbReference type="Rhea" id="RHEA-COMP:9565"/>
        <dbReference type="Rhea" id="RHEA-COMP:9566"/>
        <dbReference type="ChEBI" id="CHEBI:15378"/>
        <dbReference type="ChEBI" id="CHEBI:16389"/>
        <dbReference type="ChEBI" id="CHEBI:17976"/>
        <dbReference type="ChEBI" id="CHEBI:57540"/>
        <dbReference type="ChEBI" id="CHEBI:57945"/>
        <dbReference type="EC" id="7.1.1.2"/>
    </reaction>
</comment>
<keyword evidence="13 16" id="KW-0496">Mitochondrion</keyword>
<feature type="transmembrane region" description="Helical" evidence="16">
    <location>
        <begin position="144"/>
        <end position="166"/>
    </location>
</feature>
<evidence type="ECO:0000256" key="13">
    <source>
        <dbReference type="ARBA" id="ARBA00023128"/>
    </source>
</evidence>
<comment type="subcellular location">
    <subcellularLocation>
        <location evidence="1 16">Mitochondrion membrane</location>
        <topology evidence="1 16">Multi-pass membrane protein</topology>
    </subcellularLocation>
</comment>
<dbReference type="GO" id="GO:0048039">
    <property type="term" value="F:ubiquinone binding"/>
    <property type="evidence" value="ECO:0007669"/>
    <property type="project" value="TreeGrafter"/>
</dbReference>
<dbReference type="GeneID" id="14411470"/>
<dbReference type="GO" id="GO:0003954">
    <property type="term" value="F:NADH dehydrogenase activity"/>
    <property type="evidence" value="ECO:0007669"/>
    <property type="project" value="TreeGrafter"/>
</dbReference>
<accession>K9JZU4</accession>
<keyword evidence="12 16" id="KW-0830">Ubiquinone</keyword>
<reference evidence="20" key="2">
    <citation type="journal article" date="2013" name="Mol. Biol. Evol.">
        <title>Efficient Sequencing of Anuran mtDNAs and a Mitogenomic Exploration of the Phylogeny and Evolution of Frogs.</title>
        <authorList>
            <person name="Zhang P."/>
            <person name="Liang D."/>
            <person name="Mao R.L."/>
            <person name="Hillis D.M."/>
            <person name="Wake D.B."/>
            <person name="Cannatella D.C."/>
        </authorList>
    </citation>
    <scope>NUCLEOTIDE SEQUENCE</scope>
</reference>
<proteinExistence type="inferred from homology"/>
<dbReference type="EMBL" id="JX564895">
    <property type="protein sequence ID" value="AGN71559.1"/>
    <property type="molecule type" value="Genomic_DNA"/>
</dbReference>